<evidence type="ECO:0000256" key="2">
    <source>
        <dbReference type="ARBA" id="ARBA00023027"/>
    </source>
</evidence>
<keyword evidence="2 3" id="KW-0520">NAD</keyword>
<keyword evidence="3" id="KW-0678">Repressor</keyword>
<comment type="catalytic activity">
    <reaction evidence="3">
        <text>L-glutamate 5-semialdehyde + NAD(+) + H2O = L-glutamate + NADH + 2 H(+)</text>
        <dbReference type="Rhea" id="RHEA:30235"/>
        <dbReference type="ChEBI" id="CHEBI:15377"/>
        <dbReference type="ChEBI" id="CHEBI:15378"/>
        <dbReference type="ChEBI" id="CHEBI:29985"/>
        <dbReference type="ChEBI" id="CHEBI:57540"/>
        <dbReference type="ChEBI" id="CHEBI:57945"/>
        <dbReference type="ChEBI" id="CHEBI:58066"/>
        <dbReference type="EC" id="1.2.1.88"/>
    </reaction>
</comment>
<feature type="domain" description="Proline dehydrogenase" evidence="5">
    <location>
        <begin position="192"/>
        <end position="478"/>
    </location>
</feature>
<keyword evidence="3" id="KW-0805">Transcription regulation</keyword>
<protein>
    <recommendedName>
        <fullName evidence="3">Bifunctional protein PutA</fullName>
    </recommendedName>
    <domain>
        <recommendedName>
            <fullName evidence="3">Proline dehydrogenase</fullName>
            <ecNumber evidence="3">1.5.5.2</ecNumber>
        </recommendedName>
        <alternativeName>
            <fullName evidence="3">Proline oxidase</fullName>
        </alternativeName>
    </domain>
    <domain>
        <recommendedName>
            <fullName evidence="3">Delta-1-pyrroline-5-carboxylate dehydrogenase</fullName>
            <shortName evidence="3">P5C dehydrogenase</shortName>
            <ecNumber evidence="3">1.2.1.88</ecNumber>
        </recommendedName>
        <alternativeName>
            <fullName evidence="3">L-glutamate gamma-semialdehyde dehydrogenase</fullName>
        </alternativeName>
    </domain>
</protein>
<dbReference type="GO" id="GO:0010133">
    <property type="term" value="P:L-proline catabolic process to L-glutamate"/>
    <property type="evidence" value="ECO:0007669"/>
    <property type="project" value="UniProtKB-UniRule"/>
</dbReference>
<dbReference type="InterPro" id="IPR024090">
    <property type="entry name" value="PRODH_PutA_dom_I"/>
</dbReference>
<dbReference type="InterPro" id="IPR015590">
    <property type="entry name" value="Aldehyde_DH_dom"/>
</dbReference>
<dbReference type="KEGG" id="ssam:E3D00_05300"/>
<gene>
    <name evidence="8" type="primary">putA</name>
    <name evidence="8" type="ORF">E3D00_05300</name>
</gene>
<evidence type="ECO:0000259" key="4">
    <source>
        <dbReference type="Pfam" id="PF00171"/>
    </source>
</evidence>
<comment type="cofactor">
    <cofactor evidence="3">
        <name>FAD</name>
        <dbReference type="ChEBI" id="CHEBI:57692"/>
    </cofactor>
</comment>
<dbReference type="UniPathway" id="UPA00261">
    <property type="reaction ID" value="UER00373"/>
</dbReference>
<keyword evidence="3" id="KW-0642">Proline metabolism</keyword>
<comment type="pathway">
    <text evidence="3">Amino-acid degradation; L-proline degradation into L-glutamate; L-glutamate from L-proline: step 2/2.</text>
</comment>
<dbReference type="Gene3D" id="1.20.5.550">
    <property type="entry name" value="Single Helix bin"/>
    <property type="match status" value="1"/>
</dbReference>
<dbReference type="InterPro" id="IPR016161">
    <property type="entry name" value="Ald_DH/histidinol_DH"/>
</dbReference>
<evidence type="ECO:0000256" key="3">
    <source>
        <dbReference type="PIRNR" id="PIRNR000197"/>
    </source>
</evidence>
<dbReference type="OrthoDB" id="9812625at2"/>
<dbReference type="GO" id="GO:0009898">
    <property type="term" value="C:cytoplasmic side of plasma membrane"/>
    <property type="evidence" value="ECO:0007669"/>
    <property type="project" value="TreeGrafter"/>
</dbReference>
<dbReference type="SUPFAM" id="SSF51730">
    <property type="entry name" value="FAD-linked oxidoreductase"/>
    <property type="match status" value="1"/>
</dbReference>
<dbReference type="NCBIfam" id="NF008869">
    <property type="entry name" value="PRK11904.1"/>
    <property type="match status" value="1"/>
</dbReference>
<evidence type="ECO:0000259" key="6">
    <source>
        <dbReference type="Pfam" id="PF14850"/>
    </source>
</evidence>
<dbReference type="Proteomes" id="UP000316313">
    <property type="component" value="Chromosome"/>
</dbReference>
<dbReference type="PANTHER" id="PTHR42862">
    <property type="entry name" value="DELTA-1-PYRROLINE-5-CARBOXYLATE DEHYDROGENASE 1, ISOFORM A-RELATED"/>
    <property type="match status" value="1"/>
</dbReference>
<evidence type="ECO:0000259" key="5">
    <source>
        <dbReference type="Pfam" id="PF01619"/>
    </source>
</evidence>
<dbReference type="GO" id="GO:0003700">
    <property type="term" value="F:DNA-binding transcription factor activity"/>
    <property type="evidence" value="ECO:0007669"/>
    <property type="project" value="InterPro"/>
</dbReference>
<dbReference type="InterPro" id="IPR005933">
    <property type="entry name" value="PutA_C"/>
</dbReference>
<dbReference type="AlphaFoldDB" id="A0A4Y6UHJ2"/>
<dbReference type="NCBIfam" id="TIGR01238">
    <property type="entry name" value="D1pyr5carbox3"/>
    <property type="match status" value="1"/>
</dbReference>
<comment type="pathway">
    <text evidence="3">Amino-acid degradation; L-proline degradation into L-glutamate; L-glutamate from L-proline: step 1/2.</text>
</comment>
<name>A0A4Y6UHJ2_9PROT</name>
<evidence type="ECO:0000313" key="8">
    <source>
        <dbReference type="EMBL" id="QDH17043.1"/>
    </source>
</evidence>
<dbReference type="EMBL" id="CP038141">
    <property type="protein sequence ID" value="QDH17043.1"/>
    <property type="molecule type" value="Genomic_DNA"/>
</dbReference>
<dbReference type="Gene3D" id="1.20.5.460">
    <property type="entry name" value="Single helix bin"/>
    <property type="match status" value="1"/>
</dbReference>
<dbReference type="InterPro" id="IPR024089">
    <property type="entry name" value="PRODH_PutA_dom_I/II"/>
</dbReference>
<dbReference type="InterPro" id="IPR025703">
    <property type="entry name" value="Bifunct_PutA"/>
</dbReference>
<dbReference type="GO" id="GO:0003677">
    <property type="term" value="F:DNA binding"/>
    <property type="evidence" value="ECO:0007669"/>
    <property type="project" value="UniProtKB-KW"/>
</dbReference>
<dbReference type="EC" id="1.2.1.88" evidence="3"/>
<feature type="domain" description="Proline utilization A proline dehydrogenase N-terminal" evidence="7">
    <location>
        <begin position="22"/>
        <end position="62"/>
    </location>
</feature>
<keyword evidence="1 3" id="KW-0560">Oxidoreductase</keyword>
<organism evidence="8 9">
    <name type="scientific">Swingsia samuiensis</name>
    <dbReference type="NCBI Taxonomy" id="1293412"/>
    <lineage>
        <taxon>Bacteria</taxon>
        <taxon>Pseudomonadati</taxon>
        <taxon>Pseudomonadota</taxon>
        <taxon>Alphaproteobacteria</taxon>
        <taxon>Acetobacterales</taxon>
        <taxon>Acetobacteraceae</taxon>
        <taxon>Swingsia</taxon>
    </lineage>
</organism>
<feature type="domain" description="Aldehyde dehydrogenase" evidence="4">
    <location>
        <begin position="575"/>
        <end position="1018"/>
    </location>
</feature>
<reference evidence="8 9" key="1">
    <citation type="submission" date="2019-03" db="EMBL/GenBank/DDBJ databases">
        <title>The complete genome sequence of Swingsia samuiensis NBRC107927(T).</title>
        <authorList>
            <person name="Chua K.-O."/>
            <person name="Chan K.-G."/>
            <person name="See-Too W.-S."/>
        </authorList>
    </citation>
    <scope>NUCLEOTIDE SEQUENCE [LARGE SCALE GENOMIC DNA]</scope>
    <source>
        <strain evidence="8 9">AH83</strain>
    </source>
</reference>
<dbReference type="GO" id="GO:0004657">
    <property type="term" value="F:proline dehydrogenase activity"/>
    <property type="evidence" value="ECO:0007669"/>
    <property type="project" value="UniProtKB-UniRule"/>
</dbReference>
<dbReference type="PANTHER" id="PTHR42862:SF1">
    <property type="entry name" value="DELTA-1-PYRROLINE-5-CARBOXYLATE DEHYDROGENASE 2, ISOFORM A-RELATED"/>
    <property type="match status" value="1"/>
</dbReference>
<dbReference type="Gene3D" id="3.40.605.10">
    <property type="entry name" value="Aldehyde Dehydrogenase, Chain A, domain 1"/>
    <property type="match status" value="1"/>
</dbReference>
<dbReference type="Gene3D" id="3.20.20.220">
    <property type="match status" value="1"/>
</dbReference>
<dbReference type="Gene3D" id="3.40.309.10">
    <property type="entry name" value="Aldehyde Dehydrogenase, Chain A, domain 2"/>
    <property type="match status" value="1"/>
</dbReference>
<dbReference type="PIRSF" id="PIRSF000197">
    <property type="entry name" value="Bifunct_PutA"/>
    <property type="match status" value="1"/>
</dbReference>
<feature type="domain" description="Proline dehydrogenase PutA" evidence="6">
    <location>
        <begin position="76"/>
        <end position="180"/>
    </location>
</feature>
<dbReference type="SUPFAM" id="SSF53720">
    <property type="entry name" value="ALDH-like"/>
    <property type="match status" value="1"/>
</dbReference>
<proteinExistence type="inferred from homology"/>
<dbReference type="Pfam" id="PF01619">
    <property type="entry name" value="Pro_dh"/>
    <property type="match status" value="1"/>
</dbReference>
<dbReference type="InterPro" id="IPR024082">
    <property type="entry name" value="PRODH_PutA_dom_II"/>
</dbReference>
<comment type="catalytic activity">
    <reaction evidence="3">
        <text>L-proline + a quinone = (S)-1-pyrroline-5-carboxylate + a quinol + H(+)</text>
        <dbReference type="Rhea" id="RHEA:23784"/>
        <dbReference type="ChEBI" id="CHEBI:15378"/>
        <dbReference type="ChEBI" id="CHEBI:17388"/>
        <dbReference type="ChEBI" id="CHEBI:24646"/>
        <dbReference type="ChEBI" id="CHEBI:60039"/>
        <dbReference type="ChEBI" id="CHEBI:132124"/>
        <dbReference type="EC" id="1.5.5.2"/>
    </reaction>
</comment>
<comment type="similarity">
    <text evidence="3">In the N-terminal section; belongs to the proline dehydrogenase family.</text>
</comment>
<dbReference type="Pfam" id="PF18327">
    <property type="entry name" value="PRODH"/>
    <property type="match status" value="1"/>
</dbReference>
<dbReference type="InterPro" id="IPR016163">
    <property type="entry name" value="Ald_DH_C"/>
</dbReference>
<dbReference type="RefSeq" id="WP_141460600.1">
    <property type="nucleotide sequence ID" value="NZ_CP038141.1"/>
</dbReference>
<dbReference type="EC" id="1.5.5.2" evidence="3"/>
<comment type="function">
    <text evidence="3">Oxidizes proline to glutamate for use as a carbon and nitrogen source.</text>
</comment>
<sequence length="1214" mass="134743">MQQLTTPPSSSFKFSFSQAPQSELREAIADTHFRSEKVCIEDLLPYARLNSEQNKQTERFARIILEAKQKTPLNNLEQLLKTFPLSSPEGQSFISLAETFLRIPDATTKDALIRSQFNKTNWARHIKKQNQSLANSFALNMSLMGQLKASKGFSLQRLTLQTSTPMIRKGLEKTLLAAAQSFIIGNHLPAAFKTIKSYEKHNFNYIYDLQAETALTADQAFKALTSYENALETLGQHAGITGSLYERPFLYVRLPALITHFGRFRRDRLINELLPALQRLANRSKQLDIGLIFSVENSQHLESTLDLFESLCSTPELQNWNGLGITLNAYDKRAHKTIDFLTDLADRTARKIIVRLTHGSSWNSEIRQAQQSGLIDFPIFTHRCHTDISYLACAQKLITSPHLYTQFATENPRIIGHILTVAGKPSPEKYEFSFPYAAGLAWPQKFKDLFQSSCRIHAPIGAAQAWLPRFVRQTLEANILSPFTQEEDHNPNVTTIETLTENPIAAADAIPEEENVTPSVVLPSDLFMPAYKNSIGLDFTTEHALRNFEDSLQALPSFFHATSLTYRQKNSSNSSRIIYNPADHQEPLGEVIEADGAVLLHAIKSAEEALPEWGQTTPALRGEMLKKAADLFEEHSNEFIALLIKEAGKTILSAQQEVRQAVNFLRYNASSLNNQPFHKNMYPLGLIACISPWSSPLAAFIHQISISLAAGNIVIAKPAEQVPFSAYKAIQLLYAAGVPENVLYLLLGNETVGERLVSDPRIDAVMFTGSTQTGKTISRHTFNRQGRTGSPTIFVARTGGQNALLVDSSTHPEQAVQDILKSAFTNAGQHCSSLRILLIQEECADQIITLLKKAIQDLIIGDPSRLQTDIGPIISNEARTEIIDHLDMMRRAGRSVWSPELDENCRYGCFLPPTLIEIGRVADIPNEVFGPVLHIRRFSRQEFDGVIDAVNSMGFALSFGIHSRIPSTIERAINRIEADNIYINRNMIDTLPHAQPFGGHGMSGCGAKAGGPFALRRMIAGPPPLPWIKLEHVTQGNVSRAAQNLVTFLESRDAVSARQIRQDIAHTLLNWKMALPSPSGETNTLTLIPAGPILCAGNNWPQILRAVGLALGTGNNVQVLGPDHALEWIRLLPKSLTDRIERIYPGALPECSIMIMERNSQYALEAAATLTAREGKIVPIHMLDALRPEWLLNERVITTNTASLCGDPVAMSLS</sequence>
<dbReference type="InterPro" id="IPR016162">
    <property type="entry name" value="Ald_DH_N"/>
</dbReference>
<keyword evidence="3" id="KW-0274">FAD</keyword>
<dbReference type="SUPFAM" id="SSF81935">
    <property type="entry name" value="N-terminal domain of bifunctional PutA protein"/>
    <property type="match status" value="1"/>
</dbReference>
<comment type="similarity">
    <text evidence="3">In the C-terminal section; belongs to the aldehyde dehydrogenase family.</text>
</comment>
<dbReference type="InterPro" id="IPR050485">
    <property type="entry name" value="Proline_metab_enzyme"/>
</dbReference>
<keyword evidence="3" id="KW-0804">Transcription</keyword>
<keyword evidence="9" id="KW-1185">Reference proteome</keyword>
<accession>A0A4Y6UHJ2</accession>
<dbReference type="GO" id="GO:0003842">
    <property type="term" value="F:L-glutamate gamma-semialdehyde dehydrogenase activity"/>
    <property type="evidence" value="ECO:0007669"/>
    <property type="project" value="UniProtKB-UniRule"/>
</dbReference>
<evidence type="ECO:0000313" key="9">
    <source>
        <dbReference type="Proteomes" id="UP000316313"/>
    </source>
</evidence>
<keyword evidence="3" id="KW-0238">DNA-binding</keyword>
<evidence type="ECO:0000259" key="7">
    <source>
        <dbReference type="Pfam" id="PF18327"/>
    </source>
</evidence>
<dbReference type="InterPro" id="IPR002872">
    <property type="entry name" value="Proline_DH_dom"/>
</dbReference>
<dbReference type="InterPro" id="IPR041349">
    <property type="entry name" value="PRODH"/>
</dbReference>
<evidence type="ECO:0000256" key="1">
    <source>
        <dbReference type="ARBA" id="ARBA00023002"/>
    </source>
</evidence>
<keyword evidence="3" id="KW-0285">Flavoprotein</keyword>
<dbReference type="Pfam" id="PF14850">
    <property type="entry name" value="Pro_dh-DNA_bdg"/>
    <property type="match status" value="1"/>
</dbReference>
<dbReference type="InterPro" id="IPR029041">
    <property type="entry name" value="FAD-linked_oxidoreductase-like"/>
</dbReference>
<dbReference type="Pfam" id="PF00171">
    <property type="entry name" value="Aldedh"/>
    <property type="match status" value="1"/>
</dbReference>